<evidence type="ECO:0000313" key="1">
    <source>
        <dbReference type="EMBL" id="KUG22036.1"/>
    </source>
</evidence>
<protein>
    <submittedName>
        <fullName evidence="1">Uncharacterized protein</fullName>
    </submittedName>
</protein>
<gene>
    <name evidence="1" type="ORF">ASZ90_008193</name>
</gene>
<organism evidence="1">
    <name type="scientific">hydrocarbon metagenome</name>
    <dbReference type="NCBI Taxonomy" id="938273"/>
    <lineage>
        <taxon>unclassified sequences</taxon>
        <taxon>metagenomes</taxon>
        <taxon>ecological metagenomes</taxon>
    </lineage>
</organism>
<dbReference type="EMBL" id="LNQE01000995">
    <property type="protein sequence ID" value="KUG22036.1"/>
    <property type="molecule type" value="Genomic_DNA"/>
</dbReference>
<sequence>MYFIIINIGDDKYTNMGMINVDAELYLEKGDDKYIAEHYVTVPVIPSEGYPRQKELDVEIAASREGKTVMESFETYKKGEEQIAYEKWISELPTVQQLNPFCTHSIQFEHDVTEEEILWCFEWALGITQWNYLMDDLHCQKKDEKGNPYSQVVNQNINYLSRKAMYEGFSLIPENSRSDYMKSEMNKVDKVKQRLQTLKDVDFANVKTIGKYKVK</sequence>
<accession>A0A0W8FMJ1</accession>
<dbReference type="AlphaFoldDB" id="A0A0W8FMJ1"/>
<name>A0A0W8FMJ1_9ZZZZ</name>
<comment type="caution">
    <text evidence="1">The sequence shown here is derived from an EMBL/GenBank/DDBJ whole genome shotgun (WGS) entry which is preliminary data.</text>
</comment>
<reference evidence="1" key="1">
    <citation type="journal article" date="2015" name="Proc. Natl. Acad. Sci. U.S.A.">
        <title>Networks of energetic and metabolic interactions define dynamics in microbial communities.</title>
        <authorList>
            <person name="Embree M."/>
            <person name="Liu J.K."/>
            <person name="Al-Bassam M.M."/>
            <person name="Zengler K."/>
        </authorList>
    </citation>
    <scope>NUCLEOTIDE SEQUENCE</scope>
</reference>
<proteinExistence type="predicted"/>